<dbReference type="EMBL" id="BDQX01000291">
    <property type="protein sequence ID" value="GBG10124.1"/>
    <property type="molecule type" value="Genomic_DNA"/>
</dbReference>
<protein>
    <submittedName>
        <fullName evidence="3">Uncharacterized protein</fullName>
    </submittedName>
</protein>
<evidence type="ECO:0000313" key="4">
    <source>
        <dbReference type="Proteomes" id="UP000245202"/>
    </source>
</evidence>
<keyword evidence="2" id="KW-0812">Transmembrane</keyword>
<feature type="transmembrane region" description="Helical" evidence="2">
    <location>
        <begin position="19"/>
        <end position="39"/>
    </location>
</feature>
<accession>A0A2R5F2S8</accession>
<dbReference type="AlphaFoldDB" id="A0A2R5F2S8"/>
<reference evidence="3 4" key="1">
    <citation type="submission" date="2017-08" db="EMBL/GenBank/DDBJ databases">
        <title>Substantial Increase in Enzyme Production by Combined Drug-Resistance Mutations in Paenibacillus agaridevorans.</title>
        <authorList>
            <person name="Tanaka Y."/>
            <person name="Funane K."/>
            <person name="Hosaka T."/>
            <person name="Shiwa Y."/>
            <person name="Fujita N."/>
            <person name="Miyazaki T."/>
            <person name="Yoshikawa H."/>
            <person name="Murakami K."/>
            <person name="Kasahara K."/>
            <person name="Inaoka T."/>
            <person name="Hiraga Y."/>
            <person name="Ochi K."/>
        </authorList>
    </citation>
    <scope>NUCLEOTIDE SEQUENCE [LARGE SCALE GENOMIC DNA]</scope>
    <source>
        <strain evidence="3 4">T-3040</strain>
    </source>
</reference>
<keyword evidence="4" id="KW-1185">Reference proteome</keyword>
<dbReference type="PANTHER" id="PTHR34351">
    <property type="entry name" value="SLR1927 PROTEIN-RELATED"/>
    <property type="match status" value="1"/>
</dbReference>
<dbReference type="Proteomes" id="UP000245202">
    <property type="component" value="Unassembled WGS sequence"/>
</dbReference>
<feature type="region of interest" description="Disordered" evidence="1">
    <location>
        <begin position="191"/>
        <end position="212"/>
    </location>
</feature>
<keyword evidence="2" id="KW-0472">Membrane</keyword>
<comment type="caution">
    <text evidence="3">The sequence shown here is derived from an EMBL/GenBank/DDBJ whole genome shotgun (WGS) entry which is preliminary data.</text>
</comment>
<keyword evidence="2" id="KW-1133">Transmembrane helix</keyword>
<gene>
    <name evidence="3" type="ORF">PAT3040_04839</name>
</gene>
<evidence type="ECO:0000256" key="2">
    <source>
        <dbReference type="SAM" id="Phobius"/>
    </source>
</evidence>
<evidence type="ECO:0000313" key="3">
    <source>
        <dbReference type="EMBL" id="GBG10124.1"/>
    </source>
</evidence>
<proteinExistence type="predicted"/>
<organism evidence="3 4">
    <name type="scientific">Paenibacillus agaridevorans</name>
    <dbReference type="NCBI Taxonomy" id="171404"/>
    <lineage>
        <taxon>Bacteria</taxon>
        <taxon>Bacillati</taxon>
        <taxon>Bacillota</taxon>
        <taxon>Bacilli</taxon>
        <taxon>Bacillales</taxon>
        <taxon>Paenibacillaceae</taxon>
        <taxon>Paenibacillus</taxon>
    </lineage>
</organism>
<evidence type="ECO:0000256" key="1">
    <source>
        <dbReference type="SAM" id="MobiDB-lite"/>
    </source>
</evidence>
<name>A0A2R5F2S8_9BACL</name>
<sequence>MALAGCGGAAVVRGGALEWYAFAVLLGVALFSGVLPLAASRGLKIVRTLPGEGEKAAGEEAVITVEIGRRWRFPFVWFAVEDDICNGSLMSPSTMTCRNVAIPGSEACSVVTYVLPLRHRGVYAFRNITVTVGDWLGLTAIRASLNIRDELKVWPSLPEGAGLSMPPVTGAIGDEPAYGSEASAEWGGRIDDRDMGKRAVPGSGPDSRPYREGDSIRHLDYRAAARGRGLRVKSAMLEQYPSSTMYIDTLAESYGGQDARFESCLSWAAFEAKTFFDAGAHVRIVTPGWTFEMDGTSANTNQLQELFGLLAGLRAETEGSGRDWLGHASLPARGAVHVFSGNWKEAHRWLPLPIDSAEQAGRPALHLVMEGTDVTSEMRSSQRELEKLGVRVRWLPPAEAGAAWLKAGKGAYRYALG</sequence>